<name>A0AAV9K069_9SOLN</name>
<dbReference type="Gene3D" id="3.30.420.10">
    <property type="entry name" value="Ribonuclease H-like superfamily/Ribonuclease H"/>
    <property type="match status" value="1"/>
</dbReference>
<organism evidence="2 3">
    <name type="scientific">Solanum pinnatisectum</name>
    <name type="common">tansyleaf nightshade</name>
    <dbReference type="NCBI Taxonomy" id="50273"/>
    <lineage>
        <taxon>Eukaryota</taxon>
        <taxon>Viridiplantae</taxon>
        <taxon>Streptophyta</taxon>
        <taxon>Embryophyta</taxon>
        <taxon>Tracheophyta</taxon>
        <taxon>Spermatophyta</taxon>
        <taxon>Magnoliopsida</taxon>
        <taxon>eudicotyledons</taxon>
        <taxon>Gunneridae</taxon>
        <taxon>Pentapetalae</taxon>
        <taxon>asterids</taxon>
        <taxon>lamiids</taxon>
        <taxon>Solanales</taxon>
        <taxon>Solanaceae</taxon>
        <taxon>Solanoideae</taxon>
        <taxon>Solaneae</taxon>
        <taxon>Solanum</taxon>
    </lineage>
</organism>
<dbReference type="SUPFAM" id="SSF53098">
    <property type="entry name" value="Ribonuclease H-like"/>
    <property type="match status" value="1"/>
</dbReference>
<reference evidence="2 3" key="1">
    <citation type="submission" date="2023-10" db="EMBL/GenBank/DDBJ databases">
        <title>Genome-Wide Identification Analysis in wild type Solanum Pinnatisectum Reveals Some Genes Defensing Phytophthora Infestans.</title>
        <authorList>
            <person name="Sun C."/>
        </authorList>
    </citation>
    <scope>NUCLEOTIDE SEQUENCE [LARGE SCALE GENOMIC DNA]</scope>
    <source>
        <strain evidence="2">LQN</strain>
        <tissue evidence="2">Leaf</tissue>
    </source>
</reference>
<comment type="caution">
    <text evidence="2">The sequence shown here is derived from an EMBL/GenBank/DDBJ whole genome shotgun (WGS) entry which is preliminary data.</text>
</comment>
<proteinExistence type="predicted"/>
<dbReference type="InterPro" id="IPR036397">
    <property type="entry name" value="RNaseH_sf"/>
</dbReference>
<feature type="domain" description="RNase H type-1" evidence="1">
    <location>
        <begin position="30"/>
        <end position="132"/>
    </location>
</feature>
<dbReference type="PROSITE" id="PS50879">
    <property type="entry name" value="RNASE_H_1"/>
    <property type="match status" value="1"/>
</dbReference>
<accession>A0AAV9K069</accession>
<gene>
    <name evidence="2" type="ORF">R3W88_033754</name>
</gene>
<dbReference type="EMBL" id="JAWPEI010000056">
    <property type="protein sequence ID" value="KAK4706688.1"/>
    <property type="molecule type" value="Genomic_DNA"/>
</dbReference>
<dbReference type="GO" id="GO:0003676">
    <property type="term" value="F:nucleic acid binding"/>
    <property type="evidence" value="ECO:0007669"/>
    <property type="project" value="InterPro"/>
</dbReference>
<dbReference type="InterPro" id="IPR012337">
    <property type="entry name" value="RNaseH-like_sf"/>
</dbReference>
<evidence type="ECO:0000259" key="1">
    <source>
        <dbReference type="PROSITE" id="PS50879"/>
    </source>
</evidence>
<dbReference type="AlphaFoldDB" id="A0AAV9K069"/>
<evidence type="ECO:0000313" key="3">
    <source>
        <dbReference type="Proteomes" id="UP001311915"/>
    </source>
</evidence>
<dbReference type="PANTHER" id="PTHR47723">
    <property type="entry name" value="OS05G0353850 PROTEIN"/>
    <property type="match status" value="1"/>
</dbReference>
<dbReference type="InterPro" id="IPR044730">
    <property type="entry name" value="RNase_H-like_dom_plant"/>
</dbReference>
<dbReference type="PANTHER" id="PTHR47723:SF24">
    <property type="entry name" value="RNASE H TYPE-1 DOMAIN-CONTAINING PROTEIN"/>
    <property type="match status" value="1"/>
</dbReference>
<sequence length="132" mass="15311">MLFQWPEMIEVLQNYKPTLHYHLVSWKPPRVGWVTCNTNGASKGNSGKSSYGYCIRDGNGDLIYAEAHNIGKATNMEAEVMALWKALHYCMENRYSQVQLETDSLALKNMIRGCWRIRWEVIEKVEDIQQVI</sequence>
<dbReference type="Pfam" id="PF13456">
    <property type="entry name" value="RVT_3"/>
    <property type="match status" value="1"/>
</dbReference>
<dbReference type="InterPro" id="IPR002156">
    <property type="entry name" value="RNaseH_domain"/>
</dbReference>
<protein>
    <recommendedName>
        <fullName evidence="1">RNase H type-1 domain-containing protein</fullName>
    </recommendedName>
</protein>
<evidence type="ECO:0000313" key="2">
    <source>
        <dbReference type="EMBL" id="KAK4706688.1"/>
    </source>
</evidence>
<dbReference type="CDD" id="cd06222">
    <property type="entry name" value="RNase_H_like"/>
    <property type="match status" value="1"/>
</dbReference>
<dbReference type="GO" id="GO:0004523">
    <property type="term" value="F:RNA-DNA hybrid ribonuclease activity"/>
    <property type="evidence" value="ECO:0007669"/>
    <property type="project" value="InterPro"/>
</dbReference>
<dbReference type="InterPro" id="IPR053151">
    <property type="entry name" value="RNase_H-like"/>
</dbReference>
<dbReference type="Proteomes" id="UP001311915">
    <property type="component" value="Unassembled WGS sequence"/>
</dbReference>
<keyword evidence="3" id="KW-1185">Reference proteome</keyword>